<keyword evidence="2" id="KW-1185">Reference proteome</keyword>
<gene>
    <name evidence="1" type="ORF">E9677_22760</name>
</gene>
<dbReference type="Proteomes" id="UP000309667">
    <property type="component" value="Unassembled WGS sequence"/>
</dbReference>
<dbReference type="InterPro" id="IPR010921">
    <property type="entry name" value="Trp_repressor/repl_initiator"/>
</dbReference>
<dbReference type="Pfam" id="PF01527">
    <property type="entry name" value="HTH_Tnp_1"/>
    <property type="match status" value="1"/>
</dbReference>
<organism evidence="1 2">
    <name type="scientific">Rhizobium rhizophilum</name>
    <dbReference type="NCBI Taxonomy" id="1850373"/>
    <lineage>
        <taxon>Bacteria</taxon>
        <taxon>Pseudomonadati</taxon>
        <taxon>Pseudomonadota</taxon>
        <taxon>Alphaproteobacteria</taxon>
        <taxon>Hyphomicrobiales</taxon>
        <taxon>Rhizobiaceae</taxon>
        <taxon>Rhizobium/Agrobacterium group</taxon>
        <taxon>Rhizobium</taxon>
    </lineage>
</organism>
<reference evidence="1 2" key="1">
    <citation type="submission" date="2019-04" db="EMBL/GenBank/DDBJ databases">
        <title>Genome sequence of strain 7209-2.</title>
        <authorList>
            <person name="Gao J."/>
            <person name="Sun J."/>
        </authorList>
    </citation>
    <scope>NUCLEOTIDE SEQUENCE [LARGE SCALE GENOMIC DNA]</scope>
    <source>
        <strain evidence="1 2">7209-2</strain>
    </source>
</reference>
<dbReference type="EMBL" id="STGT01000007">
    <property type="protein sequence ID" value="THV10578.1"/>
    <property type="molecule type" value="Genomic_DNA"/>
</dbReference>
<dbReference type="InterPro" id="IPR002514">
    <property type="entry name" value="Transposase_8"/>
</dbReference>
<dbReference type="SUPFAM" id="SSF48295">
    <property type="entry name" value="TrpR-like"/>
    <property type="match status" value="1"/>
</dbReference>
<accession>A0ABY2QQD8</accession>
<evidence type="ECO:0000313" key="2">
    <source>
        <dbReference type="Proteomes" id="UP000309667"/>
    </source>
</evidence>
<sequence>MNRCELLCLRLEQFQQKWEPILRPELRKNKEIEHGRRLRFRRRCSSSVTRTFHMIEAVADRFEGAPRQLRRRWSDDFKARAVAEALEPCSSVSAIARRLDIYPSQLFGWRRAALGPHKESTGSSVHKAITPSAGVAIVIEVLIGDVVVRAPVDADEAHLQRVIRAVRSAGSPQV</sequence>
<comment type="caution">
    <text evidence="1">The sequence shown here is derived from an EMBL/GenBank/DDBJ whole genome shotgun (WGS) entry which is preliminary data.</text>
</comment>
<protein>
    <submittedName>
        <fullName evidence="1">IS66 family insertion sequence element accessory protein TnpB</fullName>
    </submittedName>
</protein>
<name>A0ABY2QQD8_9HYPH</name>
<proteinExistence type="predicted"/>
<evidence type="ECO:0000313" key="1">
    <source>
        <dbReference type="EMBL" id="THV10578.1"/>
    </source>
</evidence>